<dbReference type="SUPFAM" id="SSF54001">
    <property type="entry name" value="Cysteine proteinases"/>
    <property type="match status" value="1"/>
</dbReference>
<dbReference type="Gene3D" id="3.10.620.30">
    <property type="match status" value="1"/>
</dbReference>
<dbReference type="Proteomes" id="UP000238762">
    <property type="component" value="Unassembled WGS sequence"/>
</dbReference>
<dbReference type="PANTHER" id="PTHR33490:SF6">
    <property type="entry name" value="SLL1049 PROTEIN"/>
    <property type="match status" value="1"/>
</dbReference>
<keyword evidence="3" id="KW-1185">Reference proteome</keyword>
<feature type="domain" description="Transglutaminase-like" evidence="1">
    <location>
        <begin position="420"/>
        <end position="490"/>
    </location>
</feature>
<dbReference type="InterPro" id="IPR002931">
    <property type="entry name" value="Transglutaminase-like"/>
</dbReference>
<accession>A0A2T1BX12</accession>
<dbReference type="SUPFAM" id="SSF63825">
    <property type="entry name" value="YWTD domain"/>
    <property type="match status" value="1"/>
</dbReference>
<comment type="caution">
    <text evidence="2">The sequence shown here is derived from an EMBL/GenBank/DDBJ whole genome shotgun (WGS) entry which is preliminary data.</text>
</comment>
<gene>
    <name evidence="2" type="ORF">C7B64_22920</name>
</gene>
<dbReference type="OrthoDB" id="9804872at2"/>
<evidence type="ECO:0000313" key="3">
    <source>
        <dbReference type="Proteomes" id="UP000238762"/>
    </source>
</evidence>
<evidence type="ECO:0000313" key="2">
    <source>
        <dbReference type="EMBL" id="PSB00556.1"/>
    </source>
</evidence>
<dbReference type="RefSeq" id="WP_106291758.1">
    <property type="nucleotide sequence ID" value="NZ_CAWNTC010000241.1"/>
</dbReference>
<reference evidence="2 3" key="1">
    <citation type="submission" date="2018-02" db="EMBL/GenBank/DDBJ databases">
        <authorList>
            <person name="Cohen D.B."/>
            <person name="Kent A.D."/>
        </authorList>
    </citation>
    <scope>NUCLEOTIDE SEQUENCE [LARGE SCALE GENOMIC DNA]</scope>
    <source>
        <strain evidence="2 3">CCAP 1448/3</strain>
    </source>
</reference>
<dbReference type="Pfam" id="PF01841">
    <property type="entry name" value="Transglut_core"/>
    <property type="match status" value="1"/>
</dbReference>
<evidence type="ECO:0000259" key="1">
    <source>
        <dbReference type="SMART" id="SM00460"/>
    </source>
</evidence>
<protein>
    <submittedName>
        <fullName evidence="2">Transglutaminase</fullName>
    </submittedName>
</protein>
<dbReference type="PANTHER" id="PTHR33490">
    <property type="entry name" value="BLR5614 PROTEIN-RELATED"/>
    <property type="match status" value="1"/>
</dbReference>
<dbReference type="AlphaFoldDB" id="A0A2T1BX12"/>
<proteinExistence type="predicted"/>
<sequence length="558" mass="63796">MSSTFKINPQIDLNISSIITPFAAKNIQGLSYIDKYLLAIDTSLGYLLKIDPETNNTQILNPENTEDFIGITDLAIEGNTLWVVKDNLVYFCQLDNLKLQTFLSLKYPINGIAVSESTLYLSCQKFGYILVYSHKLNQEITRFYLPGIGQEKMTIKGENLWICDDIEQSIYCLDRATGSVIFNVLTPFEHPQGLSFYPELGGGEEKLYIAYANEEPFIRDNPNVEPNFELDYRDRTFIHPLTYYYNAPEKYALSNGYLIEMSYVEELAPLAEFNLNKVEWRIALPSETQRQQIVSIEPIGVPFTEEVIDGQRVAVFKFEQLKSSDRYIFGWKALMRVYSIKYQLTPQDVENCPPLPPEFTKPYLTDNDNLAMDTYTIRRAAQEAIGTETNILRQIYKIRNYVYDRLSYGIKPRIDPPDVALERGVGSCGEYLGVLLALARLNGIACRTVGRYKCPKHPEIIGLPQEPEFNHVWMEFYIPGFGWLPMESNPDDIVETGPYPSRFFMGLAWYHTEIGKGISFTTVTSQNVLLTKETVPISDLAINHVRYRVLGELSPLSN</sequence>
<dbReference type="EMBL" id="PVWJ01000192">
    <property type="protein sequence ID" value="PSB00556.1"/>
    <property type="molecule type" value="Genomic_DNA"/>
</dbReference>
<dbReference type="SMART" id="SM00460">
    <property type="entry name" value="TGc"/>
    <property type="match status" value="1"/>
</dbReference>
<reference evidence="2 3" key="2">
    <citation type="submission" date="2018-03" db="EMBL/GenBank/DDBJ databases">
        <title>The ancient ancestry and fast evolution of plastids.</title>
        <authorList>
            <person name="Moore K.R."/>
            <person name="Magnabosco C."/>
            <person name="Momper L."/>
            <person name="Gold D.A."/>
            <person name="Bosak T."/>
            <person name="Fournier G.P."/>
        </authorList>
    </citation>
    <scope>NUCLEOTIDE SEQUENCE [LARGE SCALE GENOMIC DNA]</scope>
    <source>
        <strain evidence="2 3">CCAP 1448/3</strain>
    </source>
</reference>
<organism evidence="2 3">
    <name type="scientific">Merismopedia glauca CCAP 1448/3</name>
    <dbReference type="NCBI Taxonomy" id="1296344"/>
    <lineage>
        <taxon>Bacteria</taxon>
        <taxon>Bacillati</taxon>
        <taxon>Cyanobacteriota</taxon>
        <taxon>Cyanophyceae</taxon>
        <taxon>Synechococcales</taxon>
        <taxon>Merismopediaceae</taxon>
        <taxon>Merismopedia</taxon>
    </lineage>
</organism>
<name>A0A2T1BX12_9CYAN</name>
<dbReference type="InterPro" id="IPR038765">
    <property type="entry name" value="Papain-like_cys_pep_sf"/>
</dbReference>